<reference evidence="3 4" key="1">
    <citation type="submission" date="2015-09" db="EMBL/GenBank/DDBJ databases">
        <title>Draft genome of the scarab beetle Oryctes borbonicus.</title>
        <authorList>
            <person name="Meyer J.M."/>
            <person name="Markov G.V."/>
            <person name="Baskaran P."/>
            <person name="Herrmann M."/>
            <person name="Sommer R.J."/>
            <person name="Roedelsperger C."/>
        </authorList>
    </citation>
    <scope>NUCLEOTIDE SEQUENCE [LARGE SCALE GENOMIC DNA]</scope>
    <source>
        <strain evidence="3">OB123</strain>
        <tissue evidence="3">Whole animal</tissue>
    </source>
</reference>
<evidence type="ECO:0000256" key="2">
    <source>
        <dbReference type="ARBA" id="ARBA00021561"/>
    </source>
</evidence>
<accession>A0A0T6B4G1</accession>
<evidence type="ECO:0000313" key="4">
    <source>
        <dbReference type="Proteomes" id="UP000051574"/>
    </source>
</evidence>
<comment type="similarity">
    <text evidence="1">Belongs to the LTV1 family.</text>
</comment>
<dbReference type="EMBL" id="LJIG01015962">
    <property type="protein sequence ID" value="KRT82030.1"/>
    <property type="molecule type" value="Genomic_DNA"/>
</dbReference>
<dbReference type="GO" id="GO:0000056">
    <property type="term" value="P:ribosomal small subunit export from nucleus"/>
    <property type="evidence" value="ECO:0007669"/>
    <property type="project" value="TreeGrafter"/>
</dbReference>
<name>A0A0T6B4G1_9SCAR</name>
<dbReference type="PANTHER" id="PTHR21531">
    <property type="entry name" value="LOW-TEMPERATURE VIABILITY PROTEIN LTV1-RELATED"/>
    <property type="match status" value="1"/>
</dbReference>
<proteinExistence type="inferred from homology"/>
<dbReference type="OrthoDB" id="5852896at2759"/>
<dbReference type="GO" id="GO:0042274">
    <property type="term" value="P:ribosomal small subunit biogenesis"/>
    <property type="evidence" value="ECO:0007669"/>
    <property type="project" value="InterPro"/>
</dbReference>
<evidence type="ECO:0000313" key="3">
    <source>
        <dbReference type="EMBL" id="KRT82030.1"/>
    </source>
</evidence>
<dbReference type="PANTHER" id="PTHR21531:SF0">
    <property type="entry name" value="PROTEIN LTV1 HOMOLOG"/>
    <property type="match status" value="1"/>
</dbReference>
<organism evidence="3 4">
    <name type="scientific">Oryctes borbonicus</name>
    <dbReference type="NCBI Taxonomy" id="1629725"/>
    <lineage>
        <taxon>Eukaryota</taxon>
        <taxon>Metazoa</taxon>
        <taxon>Ecdysozoa</taxon>
        <taxon>Arthropoda</taxon>
        <taxon>Hexapoda</taxon>
        <taxon>Insecta</taxon>
        <taxon>Pterygota</taxon>
        <taxon>Neoptera</taxon>
        <taxon>Endopterygota</taxon>
        <taxon>Coleoptera</taxon>
        <taxon>Polyphaga</taxon>
        <taxon>Scarabaeiformia</taxon>
        <taxon>Scarabaeidae</taxon>
        <taxon>Dynastinae</taxon>
        <taxon>Oryctes</taxon>
    </lineage>
</organism>
<dbReference type="GO" id="GO:0005829">
    <property type="term" value="C:cytosol"/>
    <property type="evidence" value="ECO:0007669"/>
    <property type="project" value="TreeGrafter"/>
</dbReference>
<dbReference type="Proteomes" id="UP000051574">
    <property type="component" value="Unassembled WGS sequence"/>
</dbReference>
<gene>
    <name evidence="3" type="ORF">AMK59_5293</name>
</gene>
<protein>
    <recommendedName>
        <fullName evidence="2">Protein LTV1 homolog</fullName>
    </recommendedName>
</protein>
<evidence type="ECO:0000256" key="1">
    <source>
        <dbReference type="ARBA" id="ARBA00009078"/>
    </source>
</evidence>
<dbReference type="InterPro" id="IPR007307">
    <property type="entry name" value="Ltv1"/>
</dbReference>
<dbReference type="AlphaFoldDB" id="A0A0T6B4G1"/>
<dbReference type="GO" id="GO:0005634">
    <property type="term" value="C:nucleus"/>
    <property type="evidence" value="ECO:0007669"/>
    <property type="project" value="TreeGrafter"/>
</dbReference>
<dbReference type="GO" id="GO:0030688">
    <property type="term" value="C:preribosome, small subunit precursor"/>
    <property type="evidence" value="ECO:0007669"/>
    <property type="project" value="TreeGrafter"/>
</dbReference>
<sequence length="186" mass="21549">MLVQCAEEFKKEQARKKLDDIKDKICLQECSDSESSEELINVEIPEKETWDCESILSTYSNIYNHPKLIEEPSKSKIRINMKTGMPMNVLNSNKLTVKAVESLNLQNLSNAGPKSTCAESVISTLSIRQKDESSEERKERKKLLREYRKERRLEKKANTLAFKEEFKKQAKIVINNRNNVQGNRIL</sequence>
<comment type="caution">
    <text evidence="3">The sequence shown here is derived from an EMBL/GenBank/DDBJ whole genome shotgun (WGS) entry which is preliminary data.</text>
</comment>
<keyword evidence="4" id="KW-1185">Reference proteome</keyword>